<proteinExistence type="inferred from homology"/>
<dbReference type="InterPro" id="IPR051449">
    <property type="entry name" value="ABC-2_transporter_component"/>
</dbReference>
<evidence type="ECO:0000256" key="2">
    <source>
        <dbReference type="ARBA" id="ARBA00007783"/>
    </source>
</evidence>
<feature type="transmembrane region" description="Helical" evidence="8">
    <location>
        <begin position="281"/>
        <end position="303"/>
    </location>
</feature>
<comment type="subcellular location">
    <subcellularLocation>
        <location evidence="1">Cell membrane</location>
        <topology evidence="1">Multi-pass membrane protein</topology>
    </subcellularLocation>
</comment>
<keyword evidence="6 8" id="KW-1133">Transmembrane helix</keyword>
<evidence type="ECO:0000256" key="7">
    <source>
        <dbReference type="ARBA" id="ARBA00023136"/>
    </source>
</evidence>
<evidence type="ECO:0000259" key="9">
    <source>
        <dbReference type="PROSITE" id="PS51012"/>
    </source>
</evidence>
<dbReference type="InterPro" id="IPR047817">
    <property type="entry name" value="ABC2_TM_bact-type"/>
</dbReference>
<keyword evidence="7 8" id="KW-0472">Membrane</keyword>
<evidence type="ECO:0000256" key="4">
    <source>
        <dbReference type="ARBA" id="ARBA00022475"/>
    </source>
</evidence>
<feature type="transmembrane region" description="Helical" evidence="8">
    <location>
        <begin position="337"/>
        <end position="360"/>
    </location>
</feature>
<dbReference type="PANTHER" id="PTHR30294">
    <property type="entry name" value="MEMBRANE COMPONENT OF ABC TRANSPORTER YHHJ-RELATED"/>
    <property type="match status" value="1"/>
</dbReference>
<evidence type="ECO:0000256" key="5">
    <source>
        <dbReference type="ARBA" id="ARBA00022692"/>
    </source>
</evidence>
<keyword evidence="5 8" id="KW-0812">Transmembrane</keyword>
<organism evidence="10 11">
    <name type="scientific">Hydrogenovibrio thermophilus</name>
    <dbReference type="NCBI Taxonomy" id="265883"/>
    <lineage>
        <taxon>Bacteria</taxon>
        <taxon>Pseudomonadati</taxon>
        <taxon>Pseudomonadota</taxon>
        <taxon>Gammaproteobacteria</taxon>
        <taxon>Thiotrichales</taxon>
        <taxon>Piscirickettsiaceae</taxon>
        <taxon>Hydrogenovibrio</taxon>
    </lineage>
</organism>
<dbReference type="GO" id="GO:0005886">
    <property type="term" value="C:plasma membrane"/>
    <property type="evidence" value="ECO:0007669"/>
    <property type="project" value="UniProtKB-SubCell"/>
</dbReference>
<dbReference type="PANTHER" id="PTHR30294:SF29">
    <property type="entry name" value="MULTIDRUG ABC TRANSPORTER PERMEASE YBHS-RELATED"/>
    <property type="match status" value="1"/>
</dbReference>
<dbReference type="PROSITE" id="PS51012">
    <property type="entry name" value="ABC_TM2"/>
    <property type="match status" value="1"/>
</dbReference>
<evidence type="ECO:0000256" key="3">
    <source>
        <dbReference type="ARBA" id="ARBA00022448"/>
    </source>
</evidence>
<feature type="transmembrane region" description="Helical" evidence="8">
    <location>
        <begin position="250"/>
        <end position="274"/>
    </location>
</feature>
<name>A0A410H622_9GAMM</name>
<feature type="transmembrane region" description="Helical" evidence="8">
    <location>
        <begin position="173"/>
        <end position="196"/>
    </location>
</feature>
<comment type="similarity">
    <text evidence="2">Belongs to the ABC-2 integral membrane protein family.</text>
</comment>
<gene>
    <name evidence="10" type="ORF">EPV75_00235</name>
</gene>
<evidence type="ECO:0000256" key="6">
    <source>
        <dbReference type="ARBA" id="ARBA00022989"/>
    </source>
</evidence>
<keyword evidence="4" id="KW-1003">Cell membrane</keyword>
<protein>
    <submittedName>
        <fullName evidence="10">ABC transporter permease</fullName>
    </submittedName>
</protein>
<feature type="domain" description="ABC transmembrane type-2" evidence="9">
    <location>
        <begin position="126"/>
        <end position="363"/>
    </location>
</feature>
<evidence type="ECO:0000313" key="10">
    <source>
        <dbReference type="EMBL" id="QAB16368.1"/>
    </source>
</evidence>
<keyword evidence="11" id="KW-1185">Reference proteome</keyword>
<evidence type="ECO:0000313" key="11">
    <source>
        <dbReference type="Proteomes" id="UP000285478"/>
    </source>
</evidence>
<sequence length="368" mass="41017">MRIRGLIRKEFLQIIRDPSSISIAFILPIILLLIFGYGVNLDAKHIKLGVVQQQPSVESQSFVSRFHRSEYFNTRNYLTVNDGQNAMQTGDIQALLILKSNFAREFHQTDAAPVQLLVNGVDSNTANLINGYVQGTWAEWLIAYGDARGIEFSQPVEQLTRIWFNSEINSRYFLVPGLIAIIMTLIGALLTSLVIAREWERGTMEALLVTPVSIQELLLSKVIPYFVLGMGGMLLSLVMALFLFEVPLRGALAWLLLSSAVFLWVALSMGILISTVGKTQFVAGQIAIIVTFLPAFLLSGFIFDIGSTPLFIQWVTHIVPARYFVALLQTEFLAGDILWVILPNLAALVLMGLVLTLIVLKKSYKRLD</sequence>
<keyword evidence="3" id="KW-0813">Transport</keyword>
<dbReference type="Proteomes" id="UP000285478">
    <property type="component" value="Chromosome"/>
</dbReference>
<reference evidence="10 11" key="1">
    <citation type="journal article" date="2018" name="Environ. Microbiol.">
        <title>Genomes of ubiquitous marine and hypersaline Hydrogenovibrio, Thiomicrorhabdus and Thiomicrospira spp. encode a diversity of mechanisms to sustain chemolithoautotrophy in heterogeneous environments.</title>
        <authorList>
            <person name="Scott K.M."/>
            <person name="Williams J."/>
            <person name="Porter C.M.B."/>
            <person name="Russel S."/>
            <person name="Harmer T.L."/>
            <person name="Paul J.H."/>
            <person name="Antonen K.M."/>
            <person name="Bridges M.K."/>
            <person name="Camper G.J."/>
            <person name="Campla C.K."/>
            <person name="Casella L.G."/>
            <person name="Chase E."/>
            <person name="Conrad J.W."/>
            <person name="Cruz M.C."/>
            <person name="Dunlap D.S."/>
            <person name="Duran L."/>
            <person name="Fahsbender E.M."/>
            <person name="Goldsmith D.B."/>
            <person name="Keeley R.F."/>
            <person name="Kondoff M.R."/>
            <person name="Kussy B.I."/>
            <person name="Lane M.K."/>
            <person name="Lawler S."/>
            <person name="Leigh B.A."/>
            <person name="Lewis C."/>
            <person name="Lostal L.M."/>
            <person name="Marking D."/>
            <person name="Mancera P.A."/>
            <person name="McClenthan E.C."/>
            <person name="McIntyre E.A."/>
            <person name="Mine J.A."/>
            <person name="Modi S."/>
            <person name="Moore B.D."/>
            <person name="Morgan W.A."/>
            <person name="Nelson K.M."/>
            <person name="Nguyen K.N."/>
            <person name="Ogburn N."/>
            <person name="Parrino D.G."/>
            <person name="Pedapudi A.D."/>
            <person name="Pelham R.P."/>
            <person name="Preece A.M."/>
            <person name="Rampersad E.A."/>
            <person name="Richardson J.C."/>
            <person name="Rodgers C.M."/>
            <person name="Schaffer B.L."/>
            <person name="Sheridan N.E."/>
            <person name="Solone M.R."/>
            <person name="Staley Z.R."/>
            <person name="Tabuchi M."/>
            <person name="Waide R.J."/>
            <person name="Wanjugi P.W."/>
            <person name="Young S."/>
            <person name="Clum A."/>
            <person name="Daum C."/>
            <person name="Huntemann M."/>
            <person name="Ivanova N."/>
            <person name="Kyrpides N."/>
            <person name="Mikhailova N."/>
            <person name="Palaniappan K."/>
            <person name="Pillay M."/>
            <person name="Reddy T.B.K."/>
            <person name="Shapiro N."/>
            <person name="Stamatis D."/>
            <person name="Varghese N."/>
            <person name="Woyke T."/>
            <person name="Boden R."/>
            <person name="Freyermuth S.K."/>
            <person name="Kerfeld C.A."/>
        </authorList>
    </citation>
    <scope>NUCLEOTIDE SEQUENCE [LARGE SCALE GENOMIC DNA]</scope>
    <source>
        <strain evidence="10 11">JR-2</strain>
    </source>
</reference>
<evidence type="ECO:0000256" key="1">
    <source>
        <dbReference type="ARBA" id="ARBA00004651"/>
    </source>
</evidence>
<dbReference type="InterPro" id="IPR013525">
    <property type="entry name" value="ABC2_TM"/>
</dbReference>
<dbReference type="Pfam" id="PF12698">
    <property type="entry name" value="ABC2_membrane_3"/>
    <property type="match status" value="1"/>
</dbReference>
<feature type="transmembrane region" description="Helical" evidence="8">
    <location>
        <begin position="21"/>
        <end position="39"/>
    </location>
</feature>
<accession>A0A410H622</accession>
<dbReference type="AlphaFoldDB" id="A0A410H622"/>
<dbReference type="Gene3D" id="3.40.1710.10">
    <property type="entry name" value="abc type-2 transporter like domain"/>
    <property type="match status" value="1"/>
</dbReference>
<dbReference type="KEGG" id="htr:EPV75_00235"/>
<evidence type="ECO:0000256" key="8">
    <source>
        <dbReference type="SAM" id="Phobius"/>
    </source>
</evidence>
<feature type="transmembrane region" description="Helical" evidence="8">
    <location>
        <begin position="222"/>
        <end position="244"/>
    </location>
</feature>
<dbReference type="EMBL" id="CP035033">
    <property type="protein sequence ID" value="QAB16368.1"/>
    <property type="molecule type" value="Genomic_DNA"/>
</dbReference>
<dbReference type="GO" id="GO:0140359">
    <property type="term" value="F:ABC-type transporter activity"/>
    <property type="evidence" value="ECO:0007669"/>
    <property type="project" value="InterPro"/>
</dbReference>